<dbReference type="PANTHER" id="PTHR30572:SF4">
    <property type="entry name" value="ABC TRANSPORTER PERMEASE YTRF"/>
    <property type="match status" value="1"/>
</dbReference>
<keyword evidence="4 7" id="KW-1133">Transmembrane helix</keyword>
<dbReference type="OrthoDB" id="11469at2157"/>
<evidence type="ECO:0000313" key="10">
    <source>
        <dbReference type="EMBL" id="AUX09418.1"/>
    </source>
</evidence>
<evidence type="ECO:0000256" key="1">
    <source>
        <dbReference type="ARBA" id="ARBA00004651"/>
    </source>
</evidence>
<gene>
    <name evidence="10" type="ORF">AArcSl_1791</name>
</gene>
<keyword evidence="11" id="KW-1185">Reference proteome</keyword>
<dbReference type="RefSeq" id="WP_119817969.1">
    <property type="nucleotide sequence ID" value="NZ_CP025066.1"/>
</dbReference>
<reference evidence="11" key="1">
    <citation type="submission" date="2017-11" db="EMBL/GenBank/DDBJ databases">
        <title>Phenotypic and genomic properties of facultatively anaerobic sulfur-reducing natronoarchaea from hypersaline soda lakes.</title>
        <authorList>
            <person name="Sorokin D.Y."/>
            <person name="Kublanov I.V."/>
            <person name="Roman P."/>
            <person name="Sinninghe Damste J.S."/>
            <person name="Golyshin P.N."/>
            <person name="Rojo D."/>
            <person name="Ciordia S."/>
            <person name="Mena M.D.C."/>
            <person name="Ferrer M."/>
            <person name="Messina E."/>
            <person name="Smedile F."/>
            <person name="La Spada G."/>
            <person name="La Cono V."/>
            <person name="Yakimov M.M."/>
        </authorList>
    </citation>
    <scope>NUCLEOTIDE SEQUENCE [LARGE SCALE GENOMIC DNA]</scope>
    <source>
        <strain evidence="11">AArc-Sl</strain>
    </source>
</reference>
<accession>A0A343TJZ6</accession>
<dbReference type="Pfam" id="PF02687">
    <property type="entry name" value="FtsX"/>
    <property type="match status" value="1"/>
</dbReference>
<dbReference type="PANTHER" id="PTHR30572">
    <property type="entry name" value="MEMBRANE COMPONENT OF TRANSPORTER-RELATED"/>
    <property type="match status" value="1"/>
</dbReference>
<comment type="subcellular location">
    <subcellularLocation>
        <location evidence="1">Cell membrane</location>
        <topology evidence="1">Multi-pass membrane protein</topology>
    </subcellularLocation>
</comment>
<feature type="domain" description="ABC3 transporter permease C-terminal" evidence="8">
    <location>
        <begin position="264"/>
        <end position="381"/>
    </location>
</feature>
<dbReference type="GeneID" id="37878146"/>
<dbReference type="InterPro" id="IPR050250">
    <property type="entry name" value="Macrolide_Exporter_MacB"/>
</dbReference>
<keyword evidence="5 7" id="KW-0472">Membrane</keyword>
<name>A0A343TJZ6_9EURY</name>
<evidence type="ECO:0000256" key="6">
    <source>
        <dbReference type="ARBA" id="ARBA00038076"/>
    </source>
</evidence>
<evidence type="ECO:0000256" key="7">
    <source>
        <dbReference type="SAM" id="Phobius"/>
    </source>
</evidence>
<protein>
    <submittedName>
        <fullName evidence="10">ABC transport system permease protein</fullName>
    </submittedName>
</protein>
<evidence type="ECO:0000256" key="5">
    <source>
        <dbReference type="ARBA" id="ARBA00023136"/>
    </source>
</evidence>
<dbReference type="AlphaFoldDB" id="A0A343TJZ6"/>
<evidence type="ECO:0000256" key="4">
    <source>
        <dbReference type="ARBA" id="ARBA00022989"/>
    </source>
</evidence>
<dbReference type="EMBL" id="CP025066">
    <property type="protein sequence ID" value="AUX09418.1"/>
    <property type="molecule type" value="Genomic_DNA"/>
</dbReference>
<keyword evidence="3 7" id="KW-0812">Transmembrane</keyword>
<dbReference type="KEGG" id="hdf:AArcSl_1791"/>
<evidence type="ECO:0000256" key="3">
    <source>
        <dbReference type="ARBA" id="ARBA00022692"/>
    </source>
</evidence>
<evidence type="ECO:0000313" key="11">
    <source>
        <dbReference type="Proteomes" id="UP000263012"/>
    </source>
</evidence>
<evidence type="ECO:0000259" key="8">
    <source>
        <dbReference type="Pfam" id="PF02687"/>
    </source>
</evidence>
<feature type="transmembrane region" description="Helical" evidence="7">
    <location>
        <begin position="304"/>
        <end position="332"/>
    </location>
</feature>
<organism evidence="10 11">
    <name type="scientific">Halalkaliarchaeum desulfuricum</name>
    <dbReference type="NCBI Taxonomy" id="2055893"/>
    <lineage>
        <taxon>Archaea</taxon>
        <taxon>Methanobacteriati</taxon>
        <taxon>Methanobacteriota</taxon>
        <taxon>Stenosarchaea group</taxon>
        <taxon>Halobacteria</taxon>
        <taxon>Halobacteriales</taxon>
        <taxon>Haloferacaceae</taxon>
        <taxon>Halalkaliarchaeum</taxon>
    </lineage>
</organism>
<evidence type="ECO:0000259" key="9">
    <source>
        <dbReference type="Pfam" id="PF12704"/>
    </source>
</evidence>
<dbReference type="Pfam" id="PF12704">
    <property type="entry name" value="MacB_PCD"/>
    <property type="match status" value="1"/>
</dbReference>
<comment type="similarity">
    <text evidence="6">Belongs to the ABC-4 integral membrane protein family.</text>
</comment>
<dbReference type="GO" id="GO:0022857">
    <property type="term" value="F:transmembrane transporter activity"/>
    <property type="evidence" value="ECO:0007669"/>
    <property type="project" value="TreeGrafter"/>
</dbReference>
<feature type="transmembrane region" description="Helical" evidence="7">
    <location>
        <begin position="260"/>
        <end position="283"/>
    </location>
</feature>
<dbReference type="Proteomes" id="UP000263012">
    <property type="component" value="Chromosome"/>
</dbReference>
<keyword evidence="2" id="KW-1003">Cell membrane</keyword>
<dbReference type="InterPro" id="IPR003838">
    <property type="entry name" value="ABC3_permease_C"/>
</dbReference>
<feature type="domain" description="MacB-like periplasmic core" evidence="9">
    <location>
        <begin position="33"/>
        <end position="229"/>
    </location>
</feature>
<evidence type="ECO:0000256" key="2">
    <source>
        <dbReference type="ARBA" id="ARBA00022475"/>
    </source>
</evidence>
<dbReference type="GO" id="GO:0005886">
    <property type="term" value="C:plasma membrane"/>
    <property type="evidence" value="ECO:0007669"/>
    <property type="project" value="UniProtKB-SubCell"/>
</dbReference>
<sequence length="387" mass="40498">MGDQDGSVRGLLDRFAPAVSMARRNLGRNRLRTALAVLGVLIGVFAIASLGLFGNVLAVSADAELGGFGDQIVVTPNEEAGVSSLDSRDVETIARVTGTDGTAVPLVTGSAVVAGGSEQTFAQLYGTENPAALFVAREGSVPDRHRQGAIVGAEAADALDLRVGSAIEVEANRYRVVAILEREELISPVNPNNAVVLPESAFDQRTYDQVVVRADSADAAGTIAERIRADVNVREERVDVLELSSILDTIDEFFSLLNQFLLGIAGISLIVAGVSIFNVMLMSTAERRQEIGVLRAVGIQRNEVLRVLLAEAILLGVVGGFLGAVLAGLAAVGLVLVAPVEFDVLLVASNGLYLVGAFAFGVLVCLLSGLYPAYRAATLHPVEALRG</sequence>
<proteinExistence type="inferred from homology"/>
<feature type="transmembrane region" description="Helical" evidence="7">
    <location>
        <begin position="33"/>
        <end position="53"/>
    </location>
</feature>
<dbReference type="InterPro" id="IPR025857">
    <property type="entry name" value="MacB_PCD"/>
</dbReference>
<feature type="transmembrane region" description="Helical" evidence="7">
    <location>
        <begin position="352"/>
        <end position="371"/>
    </location>
</feature>